<organism evidence="6 7">
    <name type="scientific">Anaerostipes rhamnosivorans</name>
    <dbReference type="NCBI Taxonomy" id="1229621"/>
    <lineage>
        <taxon>Bacteria</taxon>
        <taxon>Bacillati</taxon>
        <taxon>Bacillota</taxon>
        <taxon>Clostridia</taxon>
        <taxon>Lachnospirales</taxon>
        <taxon>Lachnospiraceae</taxon>
        <taxon>Anaerostipes</taxon>
    </lineage>
</organism>
<dbReference type="Gene3D" id="1.10.287.380">
    <property type="entry name" value="Valyl-tRNA synthetase, C-terminal domain"/>
    <property type="match status" value="1"/>
</dbReference>
<evidence type="ECO:0000256" key="3">
    <source>
        <dbReference type="ARBA" id="ARBA00022840"/>
    </source>
</evidence>
<keyword evidence="2" id="KW-0547">Nucleotide-binding</keyword>
<dbReference type="Pfam" id="PF00005">
    <property type="entry name" value="ABC_tran"/>
    <property type="match status" value="2"/>
</dbReference>
<evidence type="ECO:0000256" key="1">
    <source>
        <dbReference type="ARBA" id="ARBA00022737"/>
    </source>
</evidence>
<dbReference type="GO" id="GO:0005524">
    <property type="term" value="F:ATP binding"/>
    <property type="evidence" value="ECO:0007669"/>
    <property type="project" value="UniProtKB-KW"/>
</dbReference>
<sequence length="593" mass="67534">MNILNIEHVSKIFGDKTIFDDISLGVHQGDKIGILGVNGTGKSTLLKVIAGLELPDEGEVIFGRGIRTAFLPQNPEFPEGAKVLSYVTEGKQDADGGEPVSEAKTILTKLGIFDFEESVSHLSGGQKKRVALARTLVDPAEVLILDEPTNHIDNDMALWLEDYLNRFKGVLIMVTHDRYFLDRVTNKIVEIDQGKLYTYDSNYSGFLALKAQREEMELATERKRQSVLRTELEWVKRGPQGRGTKQRARLSRYEQLKDMEGPKEAQNVAMDSVGTRLGKKTIELHQICKAYGEKRLIEDFTYIILRDDRLGIIGPNGCGKSTLMKIITGRLEPDAGEVVTGDTVKIGYFAQENEDMDGDIRVIDYIRNVADYIETSSGKISASQMLERFLFTPSMQYTPLSKLSGGEKRRLYLLKVLMDAPNVLILDEPTNDLDIATLRVLEDYLDSFQGIVIAVSHDRYFLDRIAERIFAFEDGGRLTQYEGGYSDYLRARSPEEPKKTKEKTEKKSWKPKNTKLKFSYHEQREYDTIDEDIEKLEEKISEVEQLMEENSSQYTKLADLTAQKEELEQQLNEKMERWVYLNDLAERIEAQNS</sequence>
<dbReference type="Gene3D" id="3.40.50.300">
    <property type="entry name" value="P-loop containing nucleotide triphosphate hydrolases"/>
    <property type="match status" value="2"/>
</dbReference>
<dbReference type="InterPro" id="IPR027417">
    <property type="entry name" value="P-loop_NTPase"/>
</dbReference>
<dbReference type="FunFam" id="3.40.50.300:FF:000011">
    <property type="entry name" value="Putative ABC transporter ATP-binding component"/>
    <property type="match status" value="1"/>
</dbReference>
<evidence type="ECO:0000259" key="5">
    <source>
        <dbReference type="PROSITE" id="PS50893"/>
    </source>
</evidence>
<dbReference type="Proteomes" id="UP000298653">
    <property type="component" value="Chromosome"/>
</dbReference>
<dbReference type="RefSeq" id="WP_137327420.1">
    <property type="nucleotide sequence ID" value="NZ_CP040058.1"/>
</dbReference>
<gene>
    <name evidence="6" type="ORF">AR1Y2_0340</name>
</gene>
<dbReference type="InterPro" id="IPR032524">
    <property type="entry name" value="ABC_tran_C"/>
</dbReference>
<dbReference type="GO" id="GO:0003677">
    <property type="term" value="F:DNA binding"/>
    <property type="evidence" value="ECO:0007669"/>
    <property type="project" value="InterPro"/>
</dbReference>
<dbReference type="InterPro" id="IPR037118">
    <property type="entry name" value="Val-tRNA_synth_C_sf"/>
</dbReference>
<dbReference type="InterPro" id="IPR032781">
    <property type="entry name" value="ABC_tran_Xtn"/>
</dbReference>
<dbReference type="SMART" id="SM00382">
    <property type="entry name" value="AAA"/>
    <property type="match status" value="2"/>
</dbReference>
<dbReference type="PANTHER" id="PTHR42855">
    <property type="entry name" value="ABC TRANSPORTER ATP-BINDING SUBUNIT"/>
    <property type="match status" value="1"/>
</dbReference>
<feature type="domain" description="ABC transporter" evidence="5">
    <location>
        <begin position="4"/>
        <end position="218"/>
    </location>
</feature>
<dbReference type="SUPFAM" id="SSF52540">
    <property type="entry name" value="P-loop containing nucleoside triphosphate hydrolases"/>
    <property type="match status" value="2"/>
</dbReference>
<keyword evidence="3" id="KW-0067">ATP-binding</keyword>
<dbReference type="CDD" id="cd03221">
    <property type="entry name" value="ABCF_EF-3"/>
    <property type="match status" value="2"/>
</dbReference>
<dbReference type="FunFam" id="3.40.50.300:FF:000309">
    <property type="entry name" value="ABC transporter ATP-binding protein"/>
    <property type="match status" value="1"/>
</dbReference>
<dbReference type="OrthoDB" id="9801441at2"/>
<reference evidence="6 7" key="1">
    <citation type="submission" date="2019-05" db="EMBL/GenBank/DDBJ databases">
        <title>Complete genome sequencing of Anaerostipes rhamnosivorans.</title>
        <authorList>
            <person name="Bui T.P.N."/>
            <person name="de Vos W.M."/>
        </authorList>
    </citation>
    <scope>NUCLEOTIDE SEQUENCE [LARGE SCALE GENOMIC DNA]</scope>
    <source>
        <strain evidence="6 7">1y2</strain>
    </source>
</reference>
<feature type="coiled-coil region" evidence="4">
    <location>
        <begin position="526"/>
        <end position="577"/>
    </location>
</feature>
<dbReference type="InterPro" id="IPR003439">
    <property type="entry name" value="ABC_transporter-like_ATP-bd"/>
</dbReference>
<proteinExistence type="predicted"/>
<feature type="domain" description="ABC transporter" evidence="5">
    <location>
        <begin position="282"/>
        <end position="499"/>
    </location>
</feature>
<evidence type="ECO:0000256" key="2">
    <source>
        <dbReference type="ARBA" id="ARBA00022741"/>
    </source>
</evidence>
<keyword evidence="4" id="KW-0175">Coiled coil</keyword>
<dbReference type="PROSITE" id="PS00211">
    <property type="entry name" value="ABC_TRANSPORTER_1"/>
    <property type="match status" value="1"/>
</dbReference>
<dbReference type="InterPro" id="IPR051309">
    <property type="entry name" value="ABCF_ATPase"/>
</dbReference>
<dbReference type="KEGG" id="arf:AR1Y2_0340"/>
<dbReference type="EMBL" id="CP040058">
    <property type="protein sequence ID" value="QCP33794.1"/>
    <property type="molecule type" value="Genomic_DNA"/>
</dbReference>
<evidence type="ECO:0000313" key="6">
    <source>
        <dbReference type="EMBL" id="QCP33794.1"/>
    </source>
</evidence>
<dbReference type="PROSITE" id="PS50893">
    <property type="entry name" value="ABC_TRANSPORTER_2"/>
    <property type="match status" value="2"/>
</dbReference>
<evidence type="ECO:0000313" key="7">
    <source>
        <dbReference type="Proteomes" id="UP000298653"/>
    </source>
</evidence>
<name>A0A4P8IDL6_9FIRM</name>
<dbReference type="InterPro" id="IPR017871">
    <property type="entry name" value="ABC_transporter-like_CS"/>
</dbReference>
<protein>
    <submittedName>
        <fullName evidence="6">ATPase component of ABC transporters with duplicated ATPase domains</fullName>
    </submittedName>
</protein>
<dbReference type="Pfam" id="PF16326">
    <property type="entry name" value="ABC_tran_CTD"/>
    <property type="match status" value="1"/>
</dbReference>
<evidence type="ECO:0000256" key="4">
    <source>
        <dbReference type="SAM" id="Coils"/>
    </source>
</evidence>
<dbReference type="Pfam" id="PF12848">
    <property type="entry name" value="ABC_tran_Xtn"/>
    <property type="match status" value="1"/>
</dbReference>
<accession>A0A4P8IDL6</accession>
<keyword evidence="7" id="KW-1185">Reference proteome</keyword>
<dbReference type="PANTHER" id="PTHR42855:SF1">
    <property type="entry name" value="ABC TRANSPORTER DOMAIN-CONTAINING PROTEIN"/>
    <property type="match status" value="1"/>
</dbReference>
<dbReference type="InterPro" id="IPR003593">
    <property type="entry name" value="AAA+_ATPase"/>
</dbReference>
<keyword evidence="1" id="KW-0677">Repeat</keyword>
<dbReference type="AlphaFoldDB" id="A0A4P8IDL6"/>
<dbReference type="GO" id="GO:0016887">
    <property type="term" value="F:ATP hydrolysis activity"/>
    <property type="evidence" value="ECO:0007669"/>
    <property type="project" value="InterPro"/>
</dbReference>